<proteinExistence type="predicted"/>
<dbReference type="GO" id="GO:0006285">
    <property type="term" value="P:base-excision repair, AP site formation"/>
    <property type="evidence" value="ECO:0007669"/>
    <property type="project" value="InterPro"/>
</dbReference>
<evidence type="ECO:0000259" key="4">
    <source>
        <dbReference type="Pfam" id="PF03167"/>
    </source>
</evidence>
<dbReference type="NCBIfam" id="NF007570">
    <property type="entry name" value="PRK10201.1"/>
    <property type="match status" value="1"/>
</dbReference>
<dbReference type="GO" id="GO:0008263">
    <property type="term" value="F:pyrimidine-specific mismatch base pair DNA N-glycosylase activity"/>
    <property type="evidence" value="ECO:0007669"/>
    <property type="project" value="TreeGrafter"/>
</dbReference>
<accession>A0A6C8GYF2</accession>
<keyword evidence="2" id="KW-0378">Hydrolase</keyword>
<dbReference type="InterPro" id="IPR005122">
    <property type="entry name" value="Uracil-DNA_glycosylase-like"/>
</dbReference>
<dbReference type="Pfam" id="PF03167">
    <property type="entry name" value="UDG"/>
    <property type="match status" value="1"/>
</dbReference>
<comment type="caution">
    <text evidence="5">The sequence shown here is derived from an EMBL/GenBank/DDBJ whole genome shotgun (WGS) entry which is preliminary data.</text>
</comment>
<evidence type="ECO:0000313" key="6">
    <source>
        <dbReference type="Proteomes" id="UP000003915"/>
    </source>
</evidence>
<dbReference type="GO" id="GO:0004844">
    <property type="term" value="F:uracil DNA N-glycosylase activity"/>
    <property type="evidence" value="ECO:0007669"/>
    <property type="project" value="TreeGrafter"/>
</dbReference>
<keyword evidence="3" id="KW-0234">DNA repair</keyword>
<dbReference type="PANTHER" id="PTHR12159">
    <property type="entry name" value="G/T AND G/U MISMATCH-SPECIFIC DNA GLYCOSYLASE"/>
    <property type="match status" value="1"/>
</dbReference>
<dbReference type="EMBL" id="AFCV01001130">
    <property type="protein sequence ID" value="EHC87608.1"/>
    <property type="molecule type" value="Genomic_DNA"/>
</dbReference>
<keyword evidence="1" id="KW-0227">DNA damage</keyword>
<dbReference type="InterPro" id="IPR036895">
    <property type="entry name" value="Uracil-DNA_glycosylase-like_sf"/>
</dbReference>
<dbReference type="Gene3D" id="3.40.470.10">
    <property type="entry name" value="Uracil-DNA glycosylase-like domain"/>
    <property type="match status" value="1"/>
</dbReference>
<dbReference type="SUPFAM" id="SSF52141">
    <property type="entry name" value="Uracil-DNA glycosylase-like"/>
    <property type="match status" value="1"/>
</dbReference>
<dbReference type="CDD" id="cd10028">
    <property type="entry name" value="UDG-F2_TDG_MUG"/>
    <property type="match status" value="1"/>
</dbReference>
<evidence type="ECO:0000256" key="1">
    <source>
        <dbReference type="ARBA" id="ARBA00022763"/>
    </source>
</evidence>
<dbReference type="Proteomes" id="UP000003915">
    <property type="component" value="Unassembled WGS sequence"/>
</dbReference>
<feature type="domain" description="Uracil-DNA glycosylase-like" evidence="4">
    <location>
        <begin position="20"/>
        <end position="171"/>
    </location>
</feature>
<dbReference type="AlphaFoldDB" id="A0A6C8GYF2"/>
<evidence type="ECO:0000256" key="3">
    <source>
        <dbReference type="ARBA" id="ARBA00023204"/>
    </source>
</evidence>
<evidence type="ECO:0000256" key="2">
    <source>
        <dbReference type="ARBA" id="ARBA00022801"/>
    </source>
</evidence>
<reference evidence="5 6" key="1">
    <citation type="journal article" date="2011" name="BMC Genomics">
        <title>Genome sequencing reveals diversification of virulence factor content and possible host adaptation in distinct subpopulations of Salmonella enterica.</title>
        <authorList>
            <person name="den Bakker H.C."/>
            <person name="Moreno Switt A.I."/>
            <person name="Govoni G."/>
            <person name="Cummings C.A."/>
            <person name="Ranieri M.L."/>
            <person name="Degoricija L."/>
            <person name="Hoelzer K."/>
            <person name="Rodriguez-Rivera L.D."/>
            <person name="Brown S."/>
            <person name="Bolchacova E."/>
            <person name="Furtado M.R."/>
            <person name="Wiedmann M."/>
        </authorList>
    </citation>
    <scope>NUCLEOTIDE SEQUENCE [LARGE SCALE GENOMIC DNA]</scope>
    <source>
        <strain evidence="5 6">R8-3404</strain>
    </source>
</reference>
<sequence length="181" mass="19971">MVKDILAPGVIMVKDILALAPGLRVVFCGINPGLSSANTGFPFAHPANRFWKVIHLAGFTDRQLKPEEAEKLLDFRCGVTKLVDRPTVQATEVKLHELRSGGRNLIEKIEDYQPAALAVLGKQAFEQGFSQRGIAWGKQKIAIGATMVWVLPNPSGLNRIKTEKLVEAYRELDQALIMRGL</sequence>
<evidence type="ECO:0000313" key="5">
    <source>
        <dbReference type="EMBL" id="EHC87608.1"/>
    </source>
</evidence>
<organism evidence="5 6">
    <name type="scientific">Salmonella enterica subsp. enterica serovar Uganda str. R8-3404</name>
    <dbReference type="NCBI Taxonomy" id="913083"/>
    <lineage>
        <taxon>Bacteria</taxon>
        <taxon>Pseudomonadati</taxon>
        <taxon>Pseudomonadota</taxon>
        <taxon>Gammaproteobacteria</taxon>
        <taxon>Enterobacterales</taxon>
        <taxon>Enterobacteriaceae</taxon>
        <taxon>Salmonella</taxon>
    </lineage>
</organism>
<name>A0A6C8GYF2_SALET</name>
<dbReference type="PANTHER" id="PTHR12159:SF9">
    <property type="entry name" value="G_T MISMATCH-SPECIFIC THYMINE DNA GLYCOSYLASE"/>
    <property type="match status" value="1"/>
</dbReference>
<gene>
    <name evidence="5" type="ORF">LTSEUGA_4495</name>
</gene>
<protein>
    <submittedName>
        <fullName evidence="5">G:T/U mismatch-specific uracil/thymine DNA-glycosylase</fullName>
    </submittedName>
</protein>
<dbReference type="InterPro" id="IPR015637">
    <property type="entry name" value="MUG/TDG"/>
</dbReference>